<evidence type="ECO:0000256" key="3">
    <source>
        <dbReference type="ARBA" id="ARBA00048782"/>
    </source>
</evidence>
<dbReference type="PANTHER" id="PTHR43774">
    <property type="entry name" value="PEPTIDE METHIONINE SULFOXIDE REDUCTASE"/>
    <property type="match status" value="1"/>
</dbReference>
<evidence type="ECO:0000259" key="6">
    <source>
        <dbReference type="Pfam" id="PF01625"/>
    </source>
</evidence>
<feature type="domain" description="Peptide methionine sulphoxide reductase MsrA" evidence="6">
    <location>
        <begin position="34"/>
        <end position="177"/>
    </location>
</feature>
<comment type="catalytic activity">
    <reaction evidence="3 4">
        <text>[thioredoxin]-disulfide + L-methionine + H2O = L-methionine (S)-S-oxide + [thioredoxin]-dithiol</text>
        <dbReference type="Rhea" id="RHEA:19993"/>
        <dbReference type="Rhea" id="RHEA-COMP:10698"/>
        <dbReference type="Rhea" id="RHEA-COMP:10700"/>
        <dbReference type="ChEBI" id="CHEBI:15377"/>
        <dbReference type="ChEBI" id="CHEBI:29950"/>
        <dbReference type="ChEBI" id="CHEBI:50058"/>
        <dbReference type="ChEBI" id="CHEBI:57844"/>
        <dbReference type="ChEBI" id="CHEBI:58772"/>
        <dbReference type="EC" id="1.8.4.11"/>
    </reaction>
</comment>
<dbReference type="Gene3D" id="3.30.1060.10">
    <property type="entry name" value="Peptide methionine sulphoxide reductase MsrA"/>
    <property type="match status" value="1"/>
</dbReference>
<organism evidence="7 8">
    <name type="scientific">Marivita geojedonensis</name>
    <dbReference type="NCBI Taxonomy" id="1123756"/>
    <lineage>
        <taxon>Bacteria</taxon>
        <taxon>Pseudomonadati</taxon>
        <taxon>Pseudomonadota</taxon>
        <taxon>Alphaproteobacteria</taxon>
        <taxon>Rhodobacterales</taxon>
        <taxon>Roseobacteraceae</taxon>
        <taxon>Marivita</taxon>
    </lineage>
</organism>
<gene>
    <name evidence="4" type="primary">msrA</name>
    <name evidence="7" type="ORF">MGEO_12725</name>
</gene>
<evidence type="ECO:0000313" key="7">
    <source>
        <dbReference type="EMBL" id="OSQ49940.1"/>
    </source>
</evidence>
<evidence type="ECO:0000256" key="4">
    <source>
        <dbReference type="HAMAP-Rule" id="MF_01401"/>
    </source>
</evidence>
<feature type="chain" id="PRO_5012733396" description="Peptide methionine sulfoxide reductase MsrA" evidence="5">
    <location>
        <begin position="25"/>
        <end position="220"/>
    </location>
</feature>
<accession>A0A1X4NJR8</accession>
<dbReference type="InterPro" id="IPR036509">
    <property type="entry name" value="Met_Sox_Rdtase_MsrA_sf"/>
</dbReference>
<evidence type="ECO:0000313" key="8">
    <source>
        <dbReference type="Proteomes" id="UP000193926"/>
    </source>
</evidence>
<dbReference type="InterPro" id="IPR002569">
    <property type="entry name" value="Met_Sox_Rdtase_MsrA_dom"/>
</dbReference>
<evidence type="ECO:0000256" key="2">
    <source>
        <dbReference type="ARBA" id="ARBA00047806"/>
    </source>
</evidence>
<dbReference type="GO" id="GO:0008113">
    <property type="term" value="F:peptide-methionine (S)-S-oxide reductase activity"/>
    <property type="evidence" value="ECO:0007669"/>
    <property type="project" value="UniProtKB-UniRule"/>
</dbReference>
<reference evidence="7 8" key="1">
    <citation type="submission" date="2014-03" db="EMBL/GenBank/DDBJ databases">
        <title>The draft genome sequence of Marivita geojedonensis KCTC 23882.</title>
        <authorList>
            <person name="Lai Q."/>
            <person name="Shao Z."/>
        </authorList>
    </citation>
    <scope>NUCLEOTIDE SEQUENCE [LARGE SCALE GENOMIC DNA]</scope>
    <source>
        <strain evidence="7 8">DPG-138</strain>
    </source>
</reference>
<dbReference type="GO" id="GO:0033744">
    <property type="term" value="F:L-methionine:thioredoxin-disulfide S-oxidoreductase activity"/>
    <property type="evidence" value="ECO:0007669"/>
    <property type="project" value="RHEA"/>
</dbReference>
<protein>
    <recommendedName>
        <fullName evidence="4">Peptide methionine sulfoxide reductase MsrA</fullName>
        <shortName evidence="4">Protein-methionine-S-oxide reductase</shortName>
        <ecNumber evidence="4">1.8.4.11</ecNumber>
    </recommendedName>
    <alternativeName>
        <fullName evidence="4">Peptide-methionine (S)-S-oxide reductase</fullName>
        <shortName evidence="4">Peptide Met(O) reductase</shortName>
    </alternativeName>
</protein>
<keyword evidence="5" id="KW-0732">Signal</keyword>
<dbReference type="SUPFAM" id="SSF55068">
    <property type="entry name" value="Peptide methionine sulfoxide reductase"/>
    <property type="match status" value="1"/>
</dbReference>
<evidence type="ECO:0000256" key="1">
    <source>
        <dbReference type="ARBA" id="ARBA00023002"/>
    </source>
</evidence>
<dbReference type="Pfam" id="PF01625">
    <property type="entry name" value="PMSR"/>
    <property type="match status" value="1"/>
</dbReference>
<sequence length="220" mass="24087">MKLLRRARPALLFLSILAGTFINAARAEAGETREIIVAGGCFWCVEADFERVRGVKDAVSGYTGGTVANPTYKQVTRGGTGHYEAVKISYDSAVIDRSQLYNLFFRSIDPTDAGGQFCDRGQSYATAIFVTNAAERADAEAAKAAAQAELGQRIVTPILDAKPFYTAEGYHQDYFKGTNRVLTRFGAISQKDAYKRYRKGCGRDARIKELWGADAPFVAN</sequence>
<dbReference type="PANTHER" id="PTHR43774:SF1">
    <property type="entry name" value="PEPTIDE METHIONINE SULFOXIDE REDUCTASE MSRA 2"/>
    <property type="match status" value="1"/>
</dbReference>
<feature type="active site" evidence="4">
    <location>
        <position position="41"/>
    </location>
</feature>
<keyword evidence="1 4" id="KW-0560">Oxidoreductase</keyword>
<comment type="catalytic activity">
    <reaction evidence="2 4">
        <text>L-methionyl-[protein] + [thioredoxin]-disulfide + H2O = L-methionyl-(S)-S-oxide-[protein] + [thioredoxin]-dithiol</text>
        <dbReference type="Rhea" id="RHEA:14217"/>
        <dbReference type="Rhea" id="RHEA-COMP:10698"/>
        <dbReference type="Rhea" id="RHEA-COMP:10700"/>
        <dbReference type="Rhea" id="RHEA-COMP:12313"/>
        <dbReference type="Rhea" id="RHEA-COMP:12315"/>
        <dbReference type="ChEBI" id="CHEBI:15377"/>
        <dbReference type="ChEBI" id="CHEBI:16044"/>
        <dbReference type="ChEBI" id="CHEBI:29950"/>
        <dbReference type="ChEBI" id="CHEBI:44120"/>
        <dbReference type="ChEBI" id="CHEBI:50058"/>
        <dbReference type="EC" id="1.8.4.11"/>
    </reaction>
</comment>
<dbReference type="OrthoDB" id="4174719at2"/>
<proteinExistence type="inferred from homology"/>
<dbReference type="EMBL" id="JFKC01000012">
    <property type="protein sequence ID" value="OSQ49940.1"/>
    <property type="molecule type" value="Genomic_DNA"/>
</dbReference>
<name>A0A1X4NJR8_9RHOB</name>
<dbReference type="RefSeq" id="WP_085638400.1">
    <property type="nucleotide sequence ID" value="NZ_JFKC01000012.1"/>
</dbReference>
<feature type="signal peptide" evidence="5">
    <location>
        <begin position="1"/>
        <end position="24"/>
    </location>
</feature>
<dbReference type="HAMAP" id="MF_01401">
    <property type="entry name" value="MsrA"/>
    <property type="match status" value="1"/>
</dbReference>
<comment type="caution">
    <text evidence="7">The sequence shown here is derived from an EMBL/GenBank/DDBJ whole genome shotgun (WGS) entry which is preliminary data.</text>
</comment>
<dbReference type="AlphaFoldDB" id="A0A1X4NJR8"/>
<dbReference type="Proteomes" id="UP000193926">
    <property type="component" value="Unassembled WGS sequence"/>
</dbReference>
<keyword evidence="8" id="KW-1185">Reference proteome</keyword>
<dbReference type="EC" id="1.8.4.11" evidence="4"/>
<evidence type="ECO:0000256" key="5">
    <source>
        <dbReference type="SAM" id="SignalP"/>
    </source>
</evidence>
<comment type="similarity">
    <text evidence="4">Belongs to the MsrA Met sulfoxide reductase family.</text>
</comment>
<dbReference type="STRING" id="1123756.MGEO_12725"/>
<dbReference type="NCBIfam" id="TIGR00401">
    <property type="entry name" value="msrA"/>
    <property type="match status" value="1"/>
</dbReference>
<comment type="function">
    <text evidence="4">Has an important function as a repair enzyme for proteins that have been inactivated by oxidation. Catalyzes the reversible oxidation-reduction of methionine sulfoxide in proteins to methionine.</text>
</comment>